<organism evidence="3 4">
    <name type="scientific">Hibiscus sabdariffa</name>
    <name type="common">roselle</name>
    <dbReference type="NCBI Taxonomy" id="183260"/>
    <lineage>
        <taxon>Eukaryota</taxon>
        <taxon>Viridiplantae</taxon>
        <taxon>Streptophyta</taxon>
        <taxon>Embryophyta</taxon>
        <taxon>Tracheophyta</taxon>
        <taxon>Spermatophyta</taxon>
        <taxon>Magnoliopsida</taxon>
        <taxon>eudicotyledons</taxon>
        <taxon>Gunneridae</taxon>
        <taxon>Pentapetalae</taxon>
        <taxon>rosids</taxon>
        <taxon>malvids</taxon>
        <taxon>Malvales</taxon>
        <taxon>Malvaceae</taxon>
        <taxon>Malvoideae</taxon>
        <taxon>Hibiscus</taxon>
    </lineage>
</organism>
<dbReference type="InterPro" id="IPR017451">
    <property type="entry name" value="F-box-assoc_interact_dom"/>
</dbReference>
<comment type="caution">
    <text evidence="3">The sequence shown here is derived from an EMBL/GenBank/DDBJ whole genome shotgun (WGS) entry which is preliminary data.</text>
</comment>
<dbReference type="Pfam" id="PF08268">
    <property type="entry name" value="FBA_3"/>
    <property type="match status" value="1"/>
</dbReference>
<dbReference type="InterPro" id="IPR050796">
    <property type="entry name" value="SCF_F-box_component"/>
</dbReference>
<keyword evidence="4" id="KW-1185">Reference proteome</keyword>
<evidence type="ECO:0000259" key="2">
    <source>
        <dbReference type="Pfam" id="PF08268"/>
    </source>
</evidence>
<evidence type="ECO:0000313" key="3">
    <source>
        <dbReference type="EMBL" id="KAK9016751.1"/>
    </source>
</evidence>
<dbReference type="PANTHER" id="PTHR31672:SF13">
    <property type="entry name" value="F-BOX PROTEIN CPR30-LIKE"/>
    <property type="match status" value="1"/>
</dbReference>
<dbReference type="PANTHER" id="PTHR31672">
    <property type="entry name" value="BNACNNG10540D PROTEIN"/>
    <property type="match status" value="1"/>
</dbReference>
<name>A0ABR2RUT3_9ROSI</name>
<evidence type="ECO:0000313" key="4">
    <source>
        <dbReference type="Proteomes" id="UP001396334"/>
    </source>
</evidence>
<evidence type="ECO:0000256" key="1">
    <source>
        <dbReference type="SAM" id="MobiDB-lite"/>
    </source>
</evidence>
<feature type="region of interest" description="Disordered" evidence="1">
    <location>
        <begin position="366"/>
        <end position="389"/>
    </location>
</feature>
<dbReference type="InterPro" id="IPR013187">
    <property type="entry name" value="F-box-assoc_dom_typ3"/>
</dbReference>
<reference evidence="3 4" key="1">
    <citation type="journal article" date="2024" name="G3 (Bethesda)">
        <title>Genome assembly of Hibiscus sabdariffa L. provides insights into metabolisms of medicinal natural products.</title>
        <authorList>
            <person name="Kim T."/>
        </authorList>
    </citation>
    <scope>NUCLEOTIDE SEQUENCE [LARGE SCALE GENOMIC DNA]</scope>
    <source>
        <strain evidence="3">TK-2024</strain>
        <tissue evidence="3">Old leaves</tissue>
    </source>
</reference>
<protein>
    <recommendedName>
        <fullName evidence="2">F-box associated beta-propeller type 3 domain-containing protein</fullName>
    </recommendedName>
</protein>
<feature type="domain" description="F-box associated beta-propeller type 3" evidence="2">
    <location>
        <begin position="68"/>
        <end position="305"/>
    </location>
</feature>
<accession>A0ABR2RUT3</accession>
<dbReference type="NCBIfam" id="TIGR01640">
    <property type="entry name" value="F_box_assoc_1"/>
    <property type="match status" value="1"/>
</dbReference>
<proteinExistence type="predicted"/>
<dbReference type="EMBL" id="JBBPBN010000020">
    <property type="protein sequence ID" value="KAK9016751.1"/>
    <property type="molecule type" value="Genomic_DNA"/>
</dbReference>
<sequence length="389" mass="44056">MKSLVKFRSVSKTWNSLICNPSFILTNLQSSLSNKTTLLLIRGNKNGKLNYCLHYDNDGFDNFKQLQFPHFGNVTGNILVVGSCNGLICVQLYSLDYEDLKFVLWNPSIQRYISLPPVTRIEFMVYNVGFGFDSRTNDYKLVVVGVDKGDSWIQPYLFLLSENCWKRVTTTLPTNYSHLSARSWIAPFVNGVVHWLGYQKRNSGECSYAILGFDLSAEGFFHINLPESFTGHGDLSSRIMGYGESCIAVFRNFRELRELWVMKEYGVVESWTKVLTLHGFKLGLCVLLVVGFRKNGQVLLQVHNVKMVLLDLNTQQMDASLNLNCQQFDFHGCSNVVGSLCVNSYVESLVLLDKAVDVHSYSDVNHPIDSSDPDESSGGERCKSSYRFK</sequence>
<gene>
    <name evidence="3" type="ORF">V6N11_079245</name>
</gene>
<dbReference type="Proteomes" id="UP001396334">
    <property type="component" value="Unassembled WGS sequence"/>
</dbReference>